<keyword evidence="1" id="KW-0472">Membrane</keyword>
<dbReference type="Gene3D" id="3.30.70.270">
    <property type="match status" value="1"/>
</dbReference>
<dbReference type="InterPro" id="IPR050706">
    <property type="entry name" value="Cyclic-di-GMP_PDE-like"/>
</dbReference>
<dbReference type="InterPro" id="IPR035919">
    <property type="entry name" value="EAL_sf"/>
</dbReference>
<dbReference type="PROSITE" id="PS50887">
    <property type="entry name" value="GGDEF"/>
    <property type="match status" value="1"/>
</dbReference>
<keyword evidence="1" id="KW-1133">Transmembrane helix</keyword>
<protein>
    <submittedName>
        <fullName evidence="4">GGDEF domain-containing protein</fullName>
    </submittedName>
</protein>
<dbReference type="Gene3D" id="3.20.20.450">
    <property type="entry name" value="EAL domain"/>
    <property type="match status" value="1"/>
</dbReference>
<dbReference type="SMART" id="SM00052">
    <property type="entry name" value="EAL"/>
    <property type="match status" value="1"/>
</dbReference>
<feature type="transmembrane region" description="Helical" evidence="1">
    <location>
        <begin position="42"/>
        <end position="61"/>
    </location>
</feature>
<dbReference type="InterPro" id="IPR029787">
    <property type="entry name" value="Nucleotide_cyclase"/>
</dbReference>
<dbReference type="InterPro" id="IPR001633">
    <property type="entry name" value="EAL_dom"/>
</dbReference>
<dbReference type="EMBL" id="SDKC01000001">
    <property type="protein sequence ID" value="RXS75959.1"/>
    <property type="molecule type" value="Genomic_DNA"/>
</dbReference>
<organism evidence="4 5">
    <name type="scientific">Blautia faecicola</name>
    <dbReference type="NCBI Taxonomy" id="2509240"/>
    <lineage>
        <taxon>Bacteria</taxon>
        <taxon>Bacillati</taxon>
        <taxon>Bacillota</taxon>
        <taxon>Clostridia</taxon>
        <taxon>Lachnospirales</taxon>
        <taxon>Lachnospiraceae</taxon>
        <taxon>Blautia</taxon>
    </lineage>
</organism>
<dbReference type="PANTHER" id="PTHR33121">
    <property type="entry name" value="CYCLIC DI-GMP PHOSPHODIESTERASE PDEF"/>
    <property type="match status" value="1"/>
</dbReference>
<dbReference type="SMART" id="SM00267">
    <property type="entry name" value="GGDEF"/>
    <property type="match status" value="1"/>
</dbReference>
<feature type="transmembrane region" description="Helical" evidence="1">
    <location>
        <begin position="201"/>
        <end position="219"/>
    </location>
</feature>
<dbReference type="PROSITE" id="PS50883">
    <property type="entry name" value="EAL"/>
    <property type="match status" value="1"/>
</dbReference>
<accession>A0A4Q1RJS9</accession>
<keyword evidence="1" id="KW-0812">Transmembrane</keyword>
<gene>
    <name evidence="4" type="ORF">ETP43_12595</name>
</gene>
<proteinExistence type="predicted"/>
<dbReference type="OrthoDB" id="9805474at2"/>
<dbReference type="SUPFAM" id="SSF55073">
    <property type="entry name" value="Nucleotide cyclase"/>
    <property type="match status" value="1"/>
</dbReference>
<feature type="transmembrane region" description="Helical" evidence="1">
    <location>
        <begin position="176"/>
        <end position="194"/>
    </location>
</feature>
<evidence type="ECO:0000256" key="1">
    <source>
        <dbReference type="SAM" id="Phobius"/>
    </source>
</evidence>
<feature type="transmembrane region" description="Helical" evidence="1">
    <location>
        <begin position="146"/>
        <end position="164"/>
    </location>
</feature>
<dbReference type="SUPFAM" id="SSF141868">
    <property type="entry name" value="EAL domain-like"/>
    <property type="match status" value="1"/>
</dbReference>
<dbReference type="Proteomes" id="UP000290106">
    <property type="component" value="Unassembled WGS sequence"/>
</dbReference>
<evidence type="ECO:0000259" key="2">
    <source>
        <dbReference type="PROSITE" id="PS50883"/>
    </source>
</evidence>
<dbReference type="GO" id="GO:0071111">
    <property type="term" value="F:cyclic-guanylate-specific phosphodiesterase activity"/>
    <property type="evidence" value="ECO:0007669"/>
    <property type="project" value="InterPro"/>
</dbReference>
<evidence type="ECO:0000313" key="5">
    <source>
        <dbReference type="Proteomes" id="UP000290106"/>
    </source>
</evidence>
<feature type="transmembrane region" description="Helical" evidence="1">
    <location>
        <begin position="113"/>
        <end position="134"/>
    </location>
</feature>
<evidence type="ECO:0000313" key="4">
    <source>
        <dbReference type="EMBL" id="RXS75959.1"/>
    </source>
</evidence>
<evidence type="ECO:0000259" key="3">
    <source>
        <dbReference type="PROSITE" id="PS50887"/>
    </source>
</evidence>
<dbReference type="InterPro" id="IPR043128">
    <property type="entry name" value="Rev_trsase/Diguanyl_cyclase"/>
</dbReference>
<sequence length="641" mass="73975">MSTMRYNMDFLVAALIFLIVLWHHFMKQRQYAGNKTEKTFQIFMLLGIGDIILDMVSTVVIDNSRPEFSRILYVILVLFYLCQLLIPPVLYLYSLALAGWSVEEKLPGVRCLLLLPTVVLTVLIMGNFQTGLLFSVSANGAYIRGPLYLMMYMQAVWYGLVIGGESIRNYQKLGKRKFGVIWEILFIMVSCVLLQGFYQEVLLTGFAIALCLMVLLLAFQNPYVYTDNLTGLLDMQCFQEWTEEQCRRKREIYVAVVDLRQLKQLNTIYGVPWADCFLKKIAGQVWEFTESPYVYRISGKRILIGMYSFEEYEAVLQKLLRYFSHPIAMEGEEILFSAAICGIPYGNQLGSENLLNYVEYLTALVPRTQETLLVRGDEYVKHGFLRQKTIEAYLYRAIEEDLFEVYYQPVYSIREKRFVTAEALSRLHHPGLGPISPEIFIRIAEQNGQINEIGLLQFRKVCQMVQKCPEIMQQLKNIKYNLSPAQLLKKGYVGQLLGIIREHGLEPSFFQFEITETVATEYKEEVYEAVEVFVKDGIGLCMDDFGSGYANLNAVLKLPFQCIKMDRSMLNGIRQHKVAGEFYRNIVTILRQQGYTIVAEGVEEQEEVELMEAWGVDMIQGYYFSRPLPVEEFLKKIREAG</sequence>
<name>A0A4Q1RJS9_9FIRM</name>
<dbReference type="InterPro" id="IPR000160">
    <property type="entry name" value="GGDEF_dom"/>
</dbReference>
<dbReference type="CDD" id="cd01948">
    <property type="entry name" value="EAL"/>
    <property type="match status" value="1"/>
</dbReference>
<reference evidence="4 5" key="1">
    <citation type="submission" date="2019-01" db="EMBL/GenBank/DDBJ databases">
        <title>Blautia sp. nov. KGMB01111 isolated human feces.</title>
        <authorList>
            <person name="Park J.-E."/>
            <person name="Kim J.-S."/>
            <person name="Park S.-H."/>
        </authorList>
    </citation>
    <scope>NUCLEOTIDE SEQUENCE [LARGE SCALE GENOMIC DNA]</scope>
    <source>
        <strain evidence="4 5">KGMB01111</strain>
    </source>
</reference>
<dbReference type="Pfam" id="PF00563">
    <property type="entry name" value="EAL"/>
    <property type="match status" value="1"/>
</dbReference>
<keyword evidence="5" id="KW-1185">Reference proteome</keyword>
<dbReference type="PANTHER" id="PTHR33121:SF79">
    <property type="entry name" value="CYCLIC DI-GMP PHOSPHODIESTERASE PDED-RELATED"/>
    <property type="match status" value="1"/>
</dbReference>
<dbReference type="Pfam" id="PF00990">
    <property type="entry name" value="GGDEF"/>
    <property type="match status" value="1"/>
</dbReference>
<dbReference type="AlphaFoldDB" id="A0A4Q1RJS9"/>
<comment type="caution">
    <text evidence="4">The sequence shown here is derived from an EMBL/GenBank/DDBJ whole genome shotgun (WGS) entry which is preliminary data.</text>
</comment>
<feature type="transmembrane region" description="Helical" evidence="1">
    <location>
        <begin position="73"/>
        <end position="93"/>
    </location>
</feature>
<feature type="domain" description="GGDEF" evidence="3">
    <location>
        <begin position="250"/>
        <end position="378"/>
    </location>
</feature>
<feature type="domain" description="EAL" evidence="2">
    <location>
        <begin position="387"/>
        <end position="641"/>
    </location>
</feature>